<keyword evidence="3" id="KW-1185">Reference proteome</keyword>
<sequence>MVVKMAILNLGSHTSTVLLPLAVFVYGQKRKLVGVAEIAVQRSRKGGIVRSLRSRSSSSQIWVRGSGSWHGC</sequence>
<dbReference type="AlphaFoldDB" id="A0A392MFP4"/>
<gene>
    <name evidence="2" type="ORF">A2U01_0005926</name>
</gene>
<protein>
    <submittedName>
        <fullName evidence="2">Uncharacterized protein</fullName>
    </submittedName>
</protein>
<keyword evidence="1" id="KW-0472">Membrane</keyword>
<evidence type="ECO:0000313" key="2">
    <source>
        <dbReference type="EMBL" id="MCH85084.1"/>
    </source>
</evidence>
<accession>A0A392MFP4</accession>
<dbReference type="Proteomes" id="UP000265520">
    <property type="component" value="Unassembled WGS sequence"/>
</dbReference>
<name>A0A392MFP4_9FABA</name>
<evidence type="ECO:0000313" key="3">
    <source>
        <dbReference type="Proteomes" id="UP000265520"/>
    </source>
</evidence>
<proteinExistence type="predicted"/>
<keyword evidence="1" id="KW-1133">Transmembrane helix</keyword>
<reference evidence="2 3" key="1">
    <citation type="journal article" date="2018" name="Front. Plant Sci.">
        <title>Red Clover (Trifolium pratense) and Zigzag Clover (T. medium) - A Picture of Genomic Similarities and Differences.</title>
        <authorList>
            <person name="Dluhosova J."/>
            <person name="Istvanek J."/>
            <person name="Nedelnik J."/>
            <person name="Repkova J."/>
        </authorList>
    </citation>
    <scope>NUCLEOTIDE SEQUENCE [LARGE SCALE GENOMIC DNA]</scope>
    <source>
        <strain evidence="3">cv. 10/8</strain>
        <tissue evidence="2">Leaf</tissue>
    </source>
</reference>
<organism evidence="2 3">
    <name type="scientific">Trifolium medium</name>
    <dbReference type="NCBI Taxonomy" id="97028"/>
    <lineage>
        <taxon>Eukaryota</taxon>
        <taxon>Viridiplantae</taxon>
        <taxon>Streptophyta</taxon>
        <taxon>Embryophyta</taxon>
        <taxon>Tracheophyta</taxon>
        <taxon>Spermatophyta</taxon>
        <taxon>Magnoliopsida</taxon>
        <taxon>eudicotyledons</taxon>
        <taxon>Gunneridae</taxon>
        <taxon>Pentapetalae</taxon>
        <taxon>rosids</taxon>
        <taxon>fabids</taxon>
        <taxon>Fabales</taxon>
        <taxon>Fabaceae</taxon>
        <taxon>Papilionoideae</taxon>
        <taxon>50 kb inversion clade</taxon>
        <taxon>NPAAA clade</taxon>
        <taxon>Hologalegina</taxon>
        <taxon>IRL clade</taxon>
        <taxon>Trifolieae</taxon>
        <taxon>Trifolium</taxon>
    </lineage>
</organism>
<evidence type="ECO:0000256" key="1">
    <source>
        <dbReference type="SAM" id="Phobius"/>
    </source>
</evidence>
<comment type="caution">
    <text evidence="2">The sequence shown here is derived from an EMBL/GenBank/DDBJ whole genome shotgun (WGS) entry which is preliminary data.</text>
</comment>
<keyword evidence="1" id="KW-0812">Transmembrane</keyword>
<dbReference type="EMBL" id="LXQA010007879">
    <property type="protein sequence ID" value="MCH85084.1"/>
    <property type="molecule type" value="Genomic_DNA"/>
</dbReference>
<feature type="transmembrane region" description="Helical" evidence="1">
    <location>
        <begin position="6"/>
        <end position="26"/>
    </location>
</feature>